<comment type="caution">
    <text evidence="3">The sequence shown here is derived from an EMBL/GenBank/DDBJ whole genome shotgun (WGS) entry which is preliminary data.</text>
</comment>
<feature type="compositionally biased region" description="Low complexity" evidence="1">
    <location>
        <begin position="78"/>
        <end position="96"/>
    </location>
</feature>
<protein>
    <submittedName>
        <fullName evidence="3">Uncharacterized protein</fullName>
    </submittedName>
</protein>
<dbReference type="EMBL" id="PGCI01000082">
    <property type="protein sequence ID" value="PLW42107.1"/>
    <property type="molecule type" value="Genomic_DNA"/>
</dbReference>
<evidence type="ECO:0000313" key="3">
    <source>
        <dbReference type="EMBL" id="PLW42898.1"/>
    </source>
</evidence>
<evidence type="ECO:0000256" key="1">
    <source>
        <dbReference type="SAM" id="MobiDB-lite"/>
    </source>
</evidence>
<reference evidence="4 5" key="1">
    <citation type="submission" date="2017-11" db="EMBL/GenBank/DDBJ databases">
        <title>De novo assembly and phasing of dikaryotic genomes from two isolates of Puccinia coronata f. sp. avenae, the causal agent of oat crown rust.</title>
        <authorList>
            <person name="Miller M.E."/>
            <person name="Zhang Y."/>
            <person name="Omidvar V."/>
            <person name="Sperschneider J."/>
            <person name="Schwessinger B."/>
            <person name="Raley C."/>
            <person name="Palmer J.M."/>
            <person name="Garnica D."/>
            <person name="Upadhyaya N."/>
            <person name="Rathjen J."/>
            <person name="Taylor J.M."/>
            <person name="Park R.F."/>
            <person name="Dodds P.N."/>
            <person name="Hirsch C.D."/>
            <person name="Kianian S.F."/>
            <person name="Figueroa M."/>
        </authorList>
    </citation>
    <scope>NUCLEOTIDE SEQUENCE [LARGE SCALE GENOMIC DNA]</scope>
    <source>
        <strain evidence="3">12NC29</strain>
        <strain evidence="2">12SD80</strain>
    </source>
</reference>
<dbReference type="AlphaFoldDB" id="A0A2N5UYR1"/>
<dbReference type="Proteomes" id="UP000235388">
    <property type="component" value="Unassembled WGS sequence"/>
</dbReference>
<evidence type="ECO:0000313" key="2">
    <source>
        <dbReference type="EMBL" id="PLW42107.1"/>
    </source>
</evidence>
<keyword evidence="4" id="KW-1185">Reference proteome</keyword>
<dbReference type="EMBL" id="PGCJ01000153">
    <property type="protein sequence ID" value="PLW42898.1"/>
    <property type="molecule type" value="Genomic_DNA"/>
</dbReference>
<gene>
    <name evidence="3" type="ORF">PCANC_17749</name>
    <name evidence="2" type="ORF">PCASD_11939</name>
</gene>
<evidence type="ECO:0000313" key="5">
    <source>
        <dbReference type="Proteomes" id="UP000235392"/>
    </source>
</evidence>
<accession>A0A2N5UYR1</accession>
<evidence type="ECO:0000313" key="4">
    <source>
        <dbReference type="Proteomes" id="UP000235388"/>
    </source>
</evidence>
<name>A0A2N5UYR1_9BASI</name>
<proteinExistence type="predicted"/>
<dbReference type="Proteomes" id="UP000235392">
    <property type="component" value="Unassembled WGS sequence"/>
</dbReference>
<feature type="region of interest" description="Disordered" evidence="1">
    <location>
        <begin position="47"/>
        <end position="101"/>
    </location>
</feature>
<sequence>MELQYIDQLDKAEAPVKPQTYLGTPACSAKCVVKNTAACLVHRIQRPPPITTQPRSSAQPDELVNPRSTMGRGFVKLGKSTVSGGGSATSYTSTVTKSQGTEKHYHVTTSGSSRCAACGANTYHHKYRHEA</sequence>
<organism evidence="3 4">
    <name type="scientific">Puccinia coronata f. sp. avenae</name>
    <dbReference type="NCBI Taxonomy" id="200324"/>
    <lineage>
        <taxon>Eukaryota</taxon>
        <taxon>Fungi</taxon>
        <taxon>Dikarya</taxon>
        <taxon>Basidiomycota</taxon>
        <taxon>Pucciniomycotina</taxon>
        <taxon>Pucciniomycetes</taxon>
        <taxon>Pucciniales</taxon>
        <taxon>Pucciniaceae</taxon>
        <taxon>Puccinia</taxon>
    </lineage>
</organism>